<dbReference type="Pfam" id="PF12937">
    <property type="entry name" value="F-box-like"/>
    <property type="match status" value="2"/>
</dbReference>
<dbReference type="OrthoDB" id="1918565at2759"/>
<comment type="caution">
    <text evidence="2">The sequence shown here is derived from an EMBL/GenBank/DDBJ whole genome shotgun (WGS) entry which is preliminary data.</text>
</comment>
<dbReference type="InterPro" id="IPR001810">
    <property type="entry name" value="F-box_dom"/>
</dbReference>
<gene>
    <name evidence="2" type="ORF">Cgig2_004170</name>
</gene>
<evidence type="ECO:0000313" key="2">
    <source>
        <dbReference type="EMBL" id="KAJ8449115.1"/>
    </source>
</evidence>
<organism evidence="2 3">
    <name type="scientific">Carnegiea gigantea</name>
    <dbReference type="NCBI Taxonomy" id="171969"/>
    <lineage>
        <taxon>Eukaryota</taxon>
        <taxon>Viridiplantae</taxon>
        <taxon>Streptophyta</taxon>
        <taxon>Embryophyta</taxon>
        <taxon>Tracheophyta</taxon>
        <taxon>Spermatophyta</taxon>
        <taxon>Magnoliopsida</taxon>
        <taxon>eudicotyledons</taxon>
        <taxon>Gunneridae</taxon>
        <taxon>Pentapetalae</taxon>
        <taxon>Caryophyllales</taxon>
        <taxon>Cactineae</taxon>
        <taxon>Cactaceae</taxon>
        <taxon>Cactoideae</taxon>
        <taxon>Echinocereeae</taxon>
        <taxon>Carnegiea</taxon>
    </lineage>
</organism>
<dbReference type="EMBL" id="JAKOGI010000025">
    <property type="protein sequence ID" value="KAJ8449115.1"/>
    <property type="molecule type" value="Genomic_DNA"/>
</dbReference>
<protein>
    <recommendedName>
        <fullName evidence="1">F-box domain-containing protein</fullName>
    </recommendedName>
</protein>
<dbReference type="InterPro" id="IPR025886">
    <property type="entry name" value="PP2-like"/>
</dbReference>
<proteinExistence type="predicted"/>
<dbReference type="Gene3D" id="1.20.1280.50">
    <property type="match status" value="2"/>
</dbReference>
<accession>A0A9Q1QQZ2</accession>
<dbReference type="PROSITE" id="PS50181">
    <property type="entry name" value="FBOX"/>
    <property type="match status" value="2"/>
</dbReference>
<sequence>MSTKVWELPEECLVRILSLISPEDILRSSAASKQLSSVAISDDLWKKLVPSDYDQIMQKSSSPLQVNSIKDLFVLLYRSHLLIDDNKLSIYLDKRSLKKCYMLGSRSLTIAWGDNLQHWSWTLVPGSRFPESAKLEEVCWLDIKGEISTNSLSQNTTYGAYLVFKLMHTDYTGFERVPVKVSVSEVDESGHHPIVTKSVYLKPQEESPEGLPRPTERRDGWMEIEMGTYRVGFDDGVSQKGGFGDENTRRQEDGFLERSPAMETMSAKIWELPEECLHHILFLTSPEDTLRSLTVSKQWFSVAISDDLWKKFLPSDYDQIIKESSSPLQFNSLKDLFVVLYRSHLLIDRDTKSIFLAKTSCKKCYMLGSKSLAIVWGDTPRYWRWISVRESRFPENANLKKVCWLDIKGAISTKLLSPDTTYGAYFVFKLTDNYTGFEGVPLKVSVSEVDETGHHPMVTNSVYLTAQEGLPEGVPRPVDGWREIQMGTYQVGGGDGVRGSVFLEMSVGQTEIGNWKHGLLIEGIELRPLD</sequence>
<dbReference type="AlphaFoldDB" id="A0A9Q1QQZ2"/>
<name>A0A9Q1QQZ2_9CARY</name>
<feature type="domain" description="F-box" evidence="1">
    <location>
        <begin position="266"/>
        <end position="312"/>
    </location>
</feature>
<dbReference type="SUPFAM" id="SSF81383">
    <property type="entry name" value="F-box domain"/>
    <property type="match status" value="2"/>
</dbReference>
<dbReference type="PANTHER" id="PTHR32278:SF111">
    <property type="entry name" value="F-BOX PROTEIN PP2-B12-RELATED"/>
    <property type="match status" value="1"/>
</dbReference>
<reference evidence="2" key="1">
    <citation type="submission" date="2022-04" db="EMBL/GenBank/DDBJ databases">
        <title>Carnegiea gigantea Genome sequencing and assembly v2.</title>
        <authorList>
            <person name="Copetti D."/>
            <person name="Sanderson M.J."/>
            <person name="Burquez A."/>
            <person name="Wojciechowski M.F."/>
        </authorList>
    </citation>
    <scope>NUCLEOTIDE SEQUENCE</scope>
    <source>
        <strain evidence="2">SGP5-SGP5p</strain>
        <tissue evidence="2">Aerial part</tissue>
    </source>
</reference>
<keyword evidence="3" id="KW-1185">Reference proteome</keyword>
<dbReference type="CDD" id="cd22162">
    <property type="entry name" value="F-box_AtSKIP3-like"/>
    <property type="match status" value="2"/>
</dbReference>
<dbReference type="InterPro" id="IPR036047">
    <property type="entry name" value="F-box-like_dom_sf"/>
</dbReference>
<evidence type="ECO:0000313" key="3">
    <source>
        <dbReference type="Proteomes" id="UP001153076"/>
    </source>
</evidence>
<feature type="domain" description="F-box" evidence="1">
    <location>
        <begin position="2"/>
        <end position="48"/>
    </location>
</feature>
<dbReference type="Proteomes" id="UP001153076">
    <property type="component" value="Unassembled WGS sequence"/>
</dbReference>
<dbReference type="SMART" id="SM00256">
    <property type="entry name" value="FBOX"/>
    <property type="match status" value="2"/>
</dbReference>
<dbReference type="Pfam" id="PF14299">
    <property type="entry name" value="PP2"/>
    <property type="match status" value="2"/>
</dbReference>
<dbReference type="PANTHER" id="PTHR32278">
    <property type="entry name" value="F-BOX DOMAIN-CONTAINING PROTEIN"/>
    <property type="match status" value="1"/>
</dbReference>
<evidence type="ECO:0000259" key="1">
    <source>
        <dbReference type="PROSITE" id="PS50181"/>
    </source>
</evidence>